<reference evidence="8 9" key="1">
    <citation type="submission" date="2022-10" db="EMBL/GenBank/DDBJ databases">
        <title>High-quality genome sequences of two octocoral-associated bacteria, Endozoicomonas euniceicola EF212 and Endozoicomonas gorgoniicola PS125.</title>
        <authorList>
            <person name="Chiou Y.-J."/>
            <person name="Chen Y.-H."/>
        </authorList>
    </citation>
    <scope>NUCLEOTIDE SEQUENCE [LARGE SCALE GENOMIC DNA]</scope>
    <source>
        <strain evidence="8 9">PS125</strain>
    </source>
</reference>
<comment type="caution">
    <text evidence="8">The sequence shown here is derived from an EMBL/GenBank/DDBJ whole genome shotgun (WGS) entry which is preliminary data.</text>
</comment>
<keyword evidence="9" id="KW-1185">Reference proteome</keyword>
<comment type="similarity">
    <text evidence="1">Belongs to the acetyltransferase family. GNAT subfamily.</text>
</comment>
<dbReference type="Gene3D" id="3.40.630.30">
    <property type="match status" value="1"/>
</dbReference>
<evidence type="ECO:0000256" key="5">
    <source>
        <dbReference type="ARBA" id="ARBA00023315"/>
    </source>
</evidence>
<dbReference type="InterPro" id="IPR016181">
    <property type="entry name" value="Acyl_CoA_acyltransferase"/>
</dbReference>
<accession>A0ABT3MV95</accession>
<keyword evidence="2" id="KW-0678">Repressor</keyword>
<evidence type="ECO:0000313" key="9">
    <source>
        <dbReference type="Proteomes" id="UP001209854"/>
    </source>
</evidence>
<evidence type="ECO:0000256" key="2">
    <source>
        <dbReference type="ARBA" id="ARBA00022491"/>
    </source>
</evidence>
<keyword evidence="4" id="KW-0808">Transferase</keyword>
<evidence type="ECO:0000256" key="1">
    <source>
        <dbReference type="ARBA" id="ARBA00009342"/>
    </source>
</evidence>
<sequence>MKTVVLDKKHHDRKGFNCGVEALNNYLKVMASQQGGKDNTRTFVLEDLGNNSTIIGYYTLTMIPLDLSALPIELQKKHSSAGSAGLIARLAVDKRYAGQGYGEWLLIDALHKLLQASDAVGFPLVIVDAKEGVSAFYQRFGFVPFQDSADKLFITIKEIRGSLS</sequence>
<comment type="catalytic activity">
    <reaction evidence="6">
        <text>glycyl-tRNA(Gly) + acetyl-CoA = N-acetylglycyl-tRNA(Gly) + CoA + H(+)</text>
        <dbReference type="Rhea" id="RHEA:81867"/>
        <dbReference type="Rhea" id="RHEA-COMP:9683"/>
        <dbReference type="Rhea" id="RHEA-COMP:19766"/>
        <dbReference type="ChEBI" id="CHEBI:15378"/>
        <dbReference type="ChEBI" id="CHEBI:57287"/>
        <dbReference type="ChEBI" id="CHEBI:57288"/>
        <dbReference type="ChEBI" id="CHEBI:78522"/>
        <dbReference type="ChEBI" id="CHEBI:232036"/>
    </reaction>
</comment>
<organism evidence="8 9">
    <name type="scientific">Endozoicomonas gorgoniicola</name>
    <dbReference type="NCBI Taxonomy" id="1234144"/>
    <lineage>
        <taxon>Bacteria</taxon>
        <taxon>Pseudomonadati</taxon>
        <taxon>Pseudomonadota</taxon>
        <taxon>Gammaproteobacteria</taxon>
        <taxon>Oceanospirillales</taxon>
        <taxon>Endozoicomonadaceae</taxon>
        <taxon>Endozoicomonas</taxon>
    </lineage>
</organism>
<feature type="domain" description="N-acetyltransferase" evidence="7">
    <location>
        <begin position="41"/>
        <end position="143"/>
    </location>
</feature>
<evidence type="ECO:0000256" key="3">
    <source>
        <dbReference type="ARBA" id="ARBA00022649"/>
    </source>
</evidence>
<protein>
    <submittedName>
        <fullName evidence="8">GNAT family N-acetyltransferase</fullName>
    </submittedName>
</protein>
<proteinExistence type="inferred from homology"/>
<evidence type="ECO:0000313" key="8">
    <source>
        <dbReference type="EMBL" id="MCW7552899.1"/>
    </source>
</evidence>
<gene>
    <name evidence="8" type="ORF">NX722_09635</name>
</gene>
<name>A0ABT3MV95_9GAMM</name>
<keyword evidence="5" id="KW-0012">Acyltransferase</keyword>
<evidence type="ECO:0000256" key="4">
    <source>
        <dbReference type="ARBA" id="ARBA00022679"/>
    </source>
</evidence>
<evidence type="ECO:0000256" key="6">
    <source>
        <dbReference type="ARBA" id="ARBA00049880"/>
    </source>
</evidence>
<dbReference type="PANTHER" id="PTHR36449">
    <property type="entry name" value="ACETYLTRANSFERASE-RELATED"/>
    <property type="match status" value="1"/>
</dbReference>
<dbReference type="EMBL" id="JAPFCC010000001">
    <property type="protein sequence ID" value="MCW7552899.1"/>
    <property type="molecule type" value="Genomic_DNA"/>
</dbReference>
<dbReference type="PANTHER" id="PTHR36449:SF1">
    <property type="entry name" value="ACETYLTRANSFERASE"/>
    <property type="match status" value="1"/>
</dbReference>
<dbReference type="SUPFAM" id="SSF55729">
    <property type="entry name" value="Acyl-CoA N-acyltransferases (Nat)"/>
    <property type="match status" value="1"/>
</dbReference>
<dbReference type="RefSeq" id="WP_262567803.1">
    <property type="nucleotide sequence ID" value="NZ_JAPFCC010000001.1"/>
</dbReference>
<keyword evidence="3" id="KW-1277">Toxin-antitoxin system</keyword>
<dbReference type="Proteomes" id="UP001209854">
    <property type="component" value="Unassembled WGS sequence"/>
</dbReference>
<dbReference type="InterPro" id="IPR000182">
    <property type="entry name" value="GNAT_dom"/>
</dbReference>
<dbReference type="Pfam" id="PF13508">
    <property type="entry name" value="Acetyltransf_7"/>
    <property type="match status" value="1"/>
</dbReference>
<evidence type="ECO:0000259" key="7">
    <source>
        <dbReference type="Pfam" id="PF13508"/>
    </source>
</evidence>